<feature type="domain" description="HTH arsR-type" evidence="1">
    <location>
        <begin position="1"/>
        <end position="91"/>
    </location>
</feature>
<proteinExistence type="predicted"/>
<sequence length="91" mass="10334">MKNSKQIEKHIKGVANHRRIDILLLIAKSRGLTVEDISKNLDCNFKTISGHTLKLVQAGLVDKNYSGRAISHSLSPYGKIFVRFIENFRKL</sequence>
<gene>
    <name evidence="2" type="ORF">A2401_03235</name>
</gene>
<dbReference type="CDD" id="cd00090">
    <property type="entry name" value="HTH_ARSR"/>
    <property type="match status" value="1"/>
</dbReference>
<evidence type="ECO:0000313" key="2">
    <source>
        <dbReference type="EMBL" id="OGZ85413.1"/>
    </source>
</evidence>
<dbReference type="SUPFAM" id="SSF46785">
    <property type="entry name" value="Winged helix' DNA-binding domain"/>
    <property type="match status" value="1"/>
</dbReference>
<dbReference type="GO" id="GO:0003700">
    <property type="term" value="F:DNA-binding transcription factor activity"/>
    <property type="evidence" value="ECO:0007669"/>
    <property type="project" value="InterPro"/>
</dbReference>
<evidence type="ECO:0000259" key="1">
    <source>
        <dbReference type="PROSITE" id="PS50987"/>
    </source>
</evidence>
<dbReference type="SMART" id="SM00418">
    <property type="entry name" value="HTH_ARSR"/>
    <property type="match status" value="1"/>
</dbReference>
<dbReference type="InterPro" id="IPR011991">
    <property type="entry name" value="ArsR-like_HTH"/>
</dbReference>
<evidence type="ECO:0000313" key="3">
    <source>
        <dbReference type="Proteomes" id="UP000177751"/>
    </source>
</evidence>
<comment type="caution">
    <text evidence="2">The sequence shown here is derived from an EMBL/GenBank/DDBJ whole genome shotgun (WGS) entry which is preliminary data.</text>
</comment>
<dbReference type="InterPro" id="IPR036390">
    <property type="entry name" value="WH_DNA-bd_sf"/>
</dbReference>
<dbReference type="InterPro" id="IPR001845">
    <property type="entry name" value="HTH_ArsR_DNA-bd_dom"/>
</dbReference>
<organism evidence="2 3">
    <name type="scientific">Candidatus Staskawiczbacteria bacterium RIFOXYC1_FULL_38_18</name>
    <dbReference type="NCBI Taxonomy" id="1802229"/>
    <lineage>
        <taxon>Bacteria</taxon>
        <taxon>Candidatus Staskawicziibacteriota</taxon>
    </lineage>
</organism>
<protein>
    <recommendedName>
        <fullName evidence="1">HTH arsR-type domain-containing protein</fullName>
    </recommendedName>
</protein>
<reference evidence="2 3" key="1">
    <citation type="journal article" date="2016" name="Nat. Commun.">
        <title>Thousands of microbial genomes shed light on interconnected biogeochemical processes in an aquifer system.</title>
        <authorList>
            <person name="Anantharaman K."/>
            <person name="Brown C.T."/>
            <person name="Hug L.A."/>
            <person name="Sharon I."/>
            <person name="Castelle C.J."/>
            <person name="Probst A.J."/>
            <person name="Thomas B.C."/>
            <person name="Singh A."/>
            <person name="Wilkins M.J."/>
            <person name="Karaoz U."/>
            <person name="Brodie E.L."/>
            <person name="Williams K.H."/>
            <person name="Hubbard S.S."/>
            <person name="Banfield J.F."/>
        </authorList>
    </citation>
    <scope>NUCLEOTIDE SEQUENCE [LARGE SCALE GENOMIC DNA]</scope>
</reference>
<dbReference type="Gene3D" id="1.10.10.10">
    <property type="entry name" value="Winged helix-like DNA-binding domain superfamily/Winged helix DNA-binding domain"/>
    <property type="match status" value="1"/>
</dbReference>
<dbReference type="STRING" id="1802229.A2401_03235"/>
<dbReference type="Proteomes" id="UP000177751">
    <property type="component" value="Unassembled WGS sequence"/>
</dbReference>
<dbReference type="AlphaFoldDB" id="A0A1G2JEQ4"/>
<dbReference type="Pfam" id="PF01022">
    <property type="entry name" value="HTH_5"/>
    <property type="match status" value="1"/>
</dbReference>
<name>A0A1G2JEQ4_9BACT</name>
<accession>A0A1G2JEQ4</accession>
<dbReference type="PROSITE" id="PS50987">
    <property type="entry name" value="HTH_ARSR_2"/>
    <property type="match status" value="1"/>
</dbReference>
<dbReference type="EMBL" id="MHPP01000003">
    <property type="protein sequence ID" value="OGZ85413.1"/>
    <property type="molecule type" value="Genomic_DNA"/>
</dbReference>
<dbReference type="InterPro" id="IPR036388">
    <property type="entry name" value="WH-like_DNA-bd_sf"/>
</dbReference>